<proteinExistence type="predicted"/>
<dbReference type="Proteomes" id="UP000635245">
    <property type="component" value="Unassembled WGS sequence"/>
</dbReference>
<name>A0A934QRA2_9PSEU</name>
<gene>
    <name evidence="1" type="ORF">JHE00_06410</name>
</gene>
<dbReference type="RefSeq" id="WP_200315642.1">
    <property type="nucleotide sequence ID" value="NZ_JAENJH010000001.1"/>
</dbReference>
<sequence>MDSPGYPHSRFYDDFDLSIHILYDGTRPLELPEWPVGVATAKAALDVFTRG</sequence>
<evidence type="ECO:0000313" key="2">
    <source>
        <dbReference type="Proteomes" id="UP000635245"/>
    </source>
</evidence>
<organism evidence="1 2">
    <name type="scientific">Prauserella cavernicola</name>
    <dbReference type="NCBI Taxonomy" id="2800127"/>
    <lineage>
        <taxon>Bacteria</taxon>
        <taxon>Bacillati</taxon>
        <taxon>Actinomycetota</taxon>
        <taxon>Actinomycetes</taxon>
        <taxon>Pseudonocardiales</taxon>
        <taxon>Pseudonocardiaceae</taxon>
        <taxon>Prauserella</taxon>
    </lineage>
</organism>
<protein>
    <submittedName>
        <fullName evidence="1">Uncharacterized protein</fullName>
    </submittedName>
</protein>
<dbReference type="EMBL" id="JAENJH010000001">
    <property type="protein sequence ID" value="MBK1783959.1"/>
    <property type="molecule type" value="Genomic_DNA"/>
</dbReference>
<accession>A0A934QRA2</accession>
<dbReference type="AlphaFoldDB" id="A0A934QRA2"/>
<keyword evidence="2" id="KW-1185">Reference proteome</keyword>
<evidence type="ECO:0000313" key="1">
    <source>
        <dbReference type="EMBL" id="MBK1783959.1"/>
    </source>
</evidence>
<reference evidence="1" key="1">
    <citation type="submission" date="2020-12" db="EMBL/GenBank/DDBJ databases">
        <title>Prauserella sp. ASG 168, a novel actinomycete isolated from cave rock.</title>
        <authorList>
            <person name="Suriyachadkun C."/>
        </authorList>
    </citation>
    <scope>NUCLEOTIDE SEQUENCE</scope>
    <source>
        <strain evidence="1">ASG 168</strain>
    </source>
</reference>
<comment type="caution">
    <text evidence="1">The sequence shown here is derived from an EMBL/GenBank/DDBJ whole genome shotgun (WGS) entry which is preliminary data.</text>
</comment>